<evidence type="ECO:0000313" key="1">
    <source>
        <dbReference type="EMBL" id="VAW29422.1"/>
    </source>
</evidence>
<dbReference type="AlphaFoldDB" id="A0A3B0UT04"/>
<proteinExistence type="predicted"/>
<dbReference type="Pfam" id="PF19841">
    <property type="entry name" value="GldN"/>
    <property type="match status" value="1"/>
</dbReference>
<accession>A0A3B0UT04</accession>
<reference evidence="1" key="1">
    <citation type="submission" date="2018-06" db="EMBL/GenBank/DDBJ databases">
        <authorList>
            <person name="Zhirakovskaya E."/>
        </authorList>
    </citation>
    <scope>NUCLEOTIDE SEQUENCE</scope>
</reference>
<evidence type="ECO:0008006" key="2">
    <source>
        <dbReference type="Google" id="ProtNLM"/>
    </source>
</evidence>
<gene>
    <name evidence="1" type="ORF">MNBD_BACTEROID07-351</name>
</gene>
<dbReference type="InterPro" id="IPR019847">
    <property type="entry name" value="Gliding_motility_assoc_GldN"/>
</dbReference>
<protein>
    <recommendedName>
        <fullName evidence="2">Gliding motility protein GldN</fullName>
    </recommendedName>
</protein>
<feature type="non-terminal residue" evidence="1">
    <location>
        <position position="122"/>
    </location>
</feature>
<dbReference type="EMBL" id="UOET01000364">
    <property type="protein sequence ID" value="VAW29422.1"/>
    <property type="molecule type" value="Genomic_DNA"/>
</dbReference>
<organism evidence="1">
    <name type="scientific">hydrothermal vent metagenome</name>
    <dbReference type="NCBI Taxonomy" id="652676"/>
    <lineage>
        <taxon>unclassified sequences</taxon>
        <taxon>metagenomes</taxon>
        <taxon>ecological metagenomes</taxon>
    </lineage>
</organism>
<dbReference type="NCBIfam" id="TIGR03523">
    <property type="entry name" value="GldN"/>
    <property type="match status" value="1"/>
</dbReference>
<name>A0A3B0UT04_9ZZZZ</name>
<sequence>MKKIILSIFLTGLLISPAFMMGQITANTPTDGLYRNQGVVDRVPMPLPSVRKADIMWSKRIWREIDFRQKMNNVFYFPTVQQQNWKSFITVILDALKQGKITAYDISNTDELLVPITYNEII</sequence>